<sequence>MAKILILNGSPRAPKSNSKRYAEIFLKYCGCPAEYCGITKSNHEELCRRFRDFTDILLVFPLYADGIPVTLLNFLKTLEQNPPENRPTISVLINCGFLEARQNDVAVKMAELFCRRNGYPFGSVLKIGSGEAILDTPFQIFAARKIRRLAASVASGKHCTLQTSMPLSPSMFVKASVSYWVNYGAKNGSAKEQMETMEIEK</sequence>
<dbReference type="AlphaFoldDB" id="A0A9D1DSM9"/>
<name>A0A9D1DSM9_9FIRM</name>
<evidence type="ECO:0008006" key="3">
    <source>
        <dbReference type="Google" id="ProtNLM"/>
    </source>
</evidence>
<protein>
    <recommendedName>
        <fullName evidence="3">NADPH-dependent FMN reductase-like domain-containing protein</fullName>
    </recommendedName>
</protein>
<evidence type="ECO:0000313" key="1">
    <source>
        <dbReference type="EMBL" id="HIR58272.1"/>
    </source>
</evidence>
<dbReference type="Gene3D" id="3.40.50.360">
    <property type="match status" value="1"/>
</dbReference>
<dbReference type="Proteomes" id="UP000886785">
    <property type="component" value="Unassembled WGS sequence"/>
</dbReference>
<reference evidence="1" key="1">
    <citation type="submission" date="2020-10" db="EMBL/GenBank/DDBJ databases">
        <authorList>
            <person name="Gilroy R."/>
        </authorList>
    </citation>
    <scope>NUCLEOTIDE SEQUENCE</scope>
    <source>
        <strain evidence="1">ChiSjej1B19-7085</strain>
    </source>
</reference>
<reference evidence="1" key="2">
    <citation type="journal article" date="2021" name="PeerJ">
        <title>Extensive microbial diversity within the chicken gut microbiome revealed by metagenomics and culture.</title>
        <authorList>
            <person name="Gilroy R."/>
            <person name="Ravi A."/>
            <person name="Getino M."/>
            <person name="Pursley I."/>
            <person name="Horton D.L."/>
            <person name="Alikhan N.F."/>
            <person name="Baker D."/>
            <person name="Gharbi K."/>
            <person name="Hall N."/>
            <person name="Watson M."/>
            <person name="Adriaenssens E.M."/>
            <person name="Foster-Nyarko E."/>
            <person name="Jarju S."/>
            <person name="Secka A."/>
            <person name="Antonio M."/>
            <person name="Oren A."/>
            <person name="Chaudhuri R.R."/>
            <person name="La Ragione R."/>
            <person name="Hildebrand F."/>
            <person name="Pallen M.J."/>
        </authorList>
    </citation>
    <scope>NUCLEOTIDE SEQUENCE</scope>
    <source>
        <strain evidence="1">ChiSjej1B19-7085</strain>
    </source>
</reference>
<dbReference type="InterPro" id="IPR029039">
    <property type="entry name" value="Flavoprotein-like_sf"/>
</dbReference>
<accession>A0A9D1DSM9</accession>
<dbReference type="SUPFAM" id="SSF52218">
    <property type="entry name" value="Flavoproteins"/>
    <property type="match status" value="1"/>
</dbReference>
<dbReference type="EMBL" id="DVHF01000148">
    <property type="protein sequence ID" value="HIR58272.1"/>
    <property type="molecule type" value="Genomic_DNA"/>
</dbReference>
<comment type="caution">
    <text evidence="1">The sequence shown here is derived from an EMBL/GenBank/DDBJ whole genome shotgun (WGS) entry which is preliminary data.</text>
</comment>
<organism evidence="1 2">
    <name type="scientific">Candidatus Gallacutalibacter pullicola</name>
    <dbReference type="NCBI Taxonomy" id="2840830"/>
    <lineage>
        <taxon>Bacteria</taxon>
        <taxon>Bacillati</taxon>
        <taxon>Bacillota</taxon>
        <taxon>Clostridia</taxon>
        <taxon>Eubacteriales</taxon>
        <taxon>Candidatus Gallacutalibacter</taxon>
    </lineage>
</organism>
<evidence type="ECO:0000313" key="2">
    <source>
        <dbReference type="Proteomes" id="UP000886785"/>
    </source>
</evidence>
<proteinExistence type="predicted"/>
<gene>
    <name evidence="1" type="ORF">IAA54_11485</name>
</gene>